<evidence type="ECO:0000313" key="2">
    <source>
        <dbReference type="Proteomes" id="UP000298493"/>
    </source>
</evidence>
<name>A0A4Z1P5U9_9PEZI</name>
<protein>
    <submittedName>
        <fullName evidence="1">Uncharacterized protein</fullName>
    </submittedName>
</protein>
<dbReference type="Proteomes" id="UP000298493">
    <property type="component" value="Unassembled WGS sequence"/>
</dbReference>
<dbReference type="AlphaFoldDB" id="A0A4Z1P5U9"/>
<comment type="caution">
    <text evidence="1">The sequence shown here is derived from an EMBL/GenBank/DDBJ whole genome shotgun (WGS) entry which is preliminary data.</text>
</comment>
<proteinExistence type="predicted"/>
<evidence type="ECO:0000313" key="1">
    <source>
        <dbReference type="EMBL" id="TID23485.1"/>
    </source>
</evidence>
<sequence>MIRGFHCMFWMYTTNGVYEDVVEKDGRLNFTKDKRQKTPLEFIWSPSSFDQVDEKDMEAIFSTDIARKP</sequence>
<keyword evidence="2" id="KW-1185">Reference proteome</keyword>
<organism evidence="1 2">
    <name type="scientific">Venturia nashicola</name>
    <dbReference type="NCBI Taxonomy" id="86259"/>
    <lineage>
        <taxon>Eukaryota</taxon>
        <taxon>Fungi</taxon>
        <taxon>Dikarya</taxon>
        <taxon>Ascomycota</taxon>
        <taxon>Pezizomycotina</taxon>
        <taxon>Dothideomycetes</taxon>
        <taxon>Pleosporomycetidae</taxon>
        <taxon>Venturiales</taxon>
        <taxon>Venturiaceae</taxon>
        <taxon>Venturia</taxon>
    </lineage>
</organism>
<gene>
    <name evidence="1" type="ORF">E6O75_ATG03121</name>
</gene>
<accession>A0A4Z1P5U9</accession>
<dbReference type="EMBL" id="SNSC02000006">
    <property type="protein sequence ID" value="TID23485.1"/>
    <property type="molecule type" value="Genomic_DNA"/>
</dbReference>
<reference evidence="1 2" key="1">
    <citation type="submission" date="2019-04" db="EMBL/GenBank/DDBJ databases">
        <title>High contiguity whole genome sequence and gene annotation resource for two Venturia nashicola isolates.</title>
        <authorList>
            <person name="Prokchorchik M."/>
            <person name="Won K."/>
            <person name="Lee Y."/>
            <person name="Choi E.D."/>
            <person name="Segonzac C."/>
            <person name="Sohn K.H."/>
        </authorList>
    </citation>
    <scope>NUCLEOTIDE SEQUENCE [LARGE SCALE GENOMIC DNA]</scope>
    <source>
        <strain evidence="1 2">PRI2</strain>
    </source>
</reference>